<evidence type="ECO:0000313" key="6">
    <source>
        <dbReference type="EMBL" id="KIH56823.1"/>
    </source>
</evidence>
<gene>
    <name evidence="6" type="ORF">ANCDUO_12993</name>
</gene>
<dbReference type="Proteomes" id="UP000054047">
    <property type="component" value="Unassembled WGS sequence"/>
</dbReference>
<keyword evidence="2" id="KW-1015">Disulfide bond</keyword>
<proteinExistence type="predicted"/>
<feature type="region of interest" description="Disordered" evidence="4">
    <location>
        <begin position="1"/>
        <end position="157"/>
    </location>
</feature>
<organism evidence="6 7">
    <name type="scientific">Ancylostoma duodenale</name>
    <dbReference type="NCBI Taxonomy" id="51022"/>
    <lineage>
        <taxon>Eukaryota</taxon>
        <taxon>Metazoa</taxon>
        <taxon>Ecdysozoa</taxon>
        <taxon>Nematoda</taxon>
        <taxon>Chromadorea</taxon>
        <taxon>Rhabditida</taxon>
        <taxon>Rhabditina</taxon>
        <taxon>Rhabditomorpha</taxon>
        <taxon>Strongyloidea</taxon>
        <taxon>Ancylostomatidae</taxon>
        <taxon>Ancylostomatinae</taxon>
        <taxon>Ancylostoma</taxon>
    </lineage>
</organism>
<reference evidence="6 7" key="1">
    <citation type="submission" date="2013-12" db="EMBL/GenBank/DDBJ databases">
        <title>Draft genome of the parsitic nematode Ancylostoma duodenale.</title>
        <authorList>
            <person name="Mitreva M."/>
        </authorList>
    </citation>
    <scope>NUCLEOTIDE SEQUENCE [LARGE SCALE GENOMIC DNA]</scope>
    <source>
        <strain evidence="6 7">Zhejiang</strain>
    </source>
</reference>
<evidence type="ECO:0000256" key="4">
    <source>
        <dbReference type="SAM" id="MobiDB-lite"/>
    </source>
</evidence>
<keyword evidence="1" id="KW-0732">Signal</keyword>
<comment type="caution">
    <text evidence="3">Lacks conserved residue(s) required for the propagation of feature annotation.</text>
</comment>
<dbReference type="AlphaFoldDB" id="A0A0C2CK40"/>
<evidence type="ECO:0000256" key="2">
    <source>
        <dbReference type="ARBA" id="ARBA00023157"/>
    </source>
</evidence>
<feature type="compositionally biased region" description="Polar residues" evidence="4">
    <location>
        <begin position="395"/>
        <end position="408"/>
    </location>
</feature>
<dbReference type="EMBL" id="KN735224">
    <property type="protein sequence ID" value="KIH56823.1"/>
    <property type="molecule type" value="Genomic_DNA"/>
</dbReference>
<dbReference type="FunFam" id="1.10.10.1940:FF:000002">
    <property type="entry name" value="PHAryngeal gland Toxin-related"/>
    <property type="match status" value="2"/>
</dbReference>
<feature type="domain" description="ShKT" evidence="5">
    <location>
        <begin position="204"/>
        <end position="244"/>
    </location>
</feature>
<dbReference type="Gene3D" id="1.10.10.1940">
    <property type="match status" value="2"/>
</dbReference>
<feature type="non-terminal residue" evidence="6">
    <location>
        <position position="1"/>
    </location>
</feature>
<keyword evidence="7" id="KW-1185">Reference proteome</keyword>
<evidence type="ECO:0000313" key="7">
    <source>
        <dbReference type="Proteomes" id="UP000054047"/>
    </source>
</evidence>
<feature type="compositionally biased region" description="Basic and acidic residues" evidence="4">
    <location>
        <begin position="26"/>
        <end position="35"/>
    </location>
</feature>
<dbReference type="OrthoDB" id="5868199at2759"/>
<dbReference type="SMART" id="SM00254">
    <property type="entry name" value="ShKT"/>
    <property type="match status" value="6"/>
</dbReference>
<feature type="domain" description="ShKT" evidence="5">
    <location>
        <begin position="153"/>
        <end position="193"/>
    </location>
</feature>
<dbReference type="Gene3D" id="1.10.10.1870">
    <property type="entry name" value="ShTK domain-like"/>
    <property type="match status" value="4"/>
</dbReference>
<sequence length="523" mass="57160">DDDDKDQPPTDENKNPPPTDDDDDKDQPPTDDDKNPPPTDDDDDKDQPPSGDNENPPPTDDDENPPPPDDNENPPPTDDDENPPPTDDDDDKDQPPSTDEDENPPPTEDDENTPTSPDDDTNTPRPAGTPSPGTDRSSPSPPSVSPNPTSTNCFDRINPKTRVSDCPMLKYLCNDQVYYALMTEQCPKTCNRCTDDVVLPNPDCFDRINPKTGVSDCPQLQYLCNNQQYFALMTEQCPKTCSRCCVDRVNPRTGVSDCLRLKYLCTDKLYLALMTEQCPKTCNRCTDAVGQKPFAVRTQLPNVNIASTSTSAPLNPNSGCVDRVNPKTGVSDCPRRIHLCNDPLYRSLMTEQCPRTCNGCSDAVGQSPAPPAAAVSLSGKPKKPPTKETPLPNANIASTAPTSSNSNCVDRVNPKTGVSDCLRRLHLCNDPVYRSLMTEHCPRACNRCTGAVKQHERRPTIAPTSATAHPTAAPPMPAANNCVDHINRRTGVLDCPRKAALCRDPRYLTVMQQQCPRTCGFCS</sequence>
<evidence type="ECO:0000256" key="3">
    <source>
        <dbReference type="PROSITE-ProRule" id="PRU01005"/>
    </source>
</evidence>
<dbReference type="PANTHER" id="PTHR46219:SF5">
    <property type="entry name" value="SHKT DOMAIN-CONTAINING PROTEIN"/>
    <property type="match status" value="1"/>
</dbReference>
<feature type="domain" description="ShKT" evidence="5">
    <location>
        <begin position="482"/>
        <end position="522"/>
    </location>
</feature>
<evidence type="ECO:0000256" key="1">
    <source>
        <dbReference type="ARBA" id="ARBA00022729"/>
    </source>
</evidence>
<dbReference type="Pfam" id="PF01549">
    <property type="entry name" value="ShK"/>
    <property type="match status" value="6"/>
</dbReference>
<protein>
    <submittedName>
        <fullName evidence="6">ShTK domain protein</fullName>
    </submittedName>
</protein>
<dbReference type="PROSITE" id="PS51670">
    <property type="entry name" value="SHKT"/>
    <property type="match status" value="4"/>
</dbReference>
<accession>A0A0C2CK40</accession>
<feature type="domain" description="ShKT" evidence="5">
    <location>
        <begin position="245"/>
        <end position="285"/>
    </location>
</feature>
<feature type="region of interest" description="Disordered" evidence="4">
    <location>
        <begin position="370"/>
        <end position="411"/>
    </location>
</feature>
<evidence type="ECO:0000259" key="5">
    <source>
        <dbReference type="PROSITE" id="PS51670"/>
    </source>
</evidence>
<feature type="compositionally biased region" description="Acidic residues" evidence="4">
    <location>
        <begin position="59"/>
        <end position="121"/>
    </location>
</feature>
<feature type="compositionally biased region" description="Basic and acidic residues" evidence="4">
    <location>
        <begin position="1"/>
        <end position="14"/>
    </location>
</feature>
<dbReference type="InterPro" id="IPR003582">
    <property type="entry name" value="ShKT_dom"/>
</dbReference>
<name>A0A0C2CK40_9BILA</name>
<dbReference type="PANTHER" id="PTHR46219">
    <property type="entry name" value="PROTEIN CBG11138"/>
    <property type="match status" value="1"/>
</dbReference>